<dbReference type="OrthoDB" id="127107at2"/>
<dbReference type="Proteomes" id="UP000317093">
    <property type="component" value="Chromosome"/>
</dbReference>
<dbReference type="Pfam" id="PF07583">
    <property type="entry name" value="PSCyt2"/>
    <property type="match status" value="1"/>
</dbReference>
<dbReference type="PANTHER" id="PTHR35889">
    <property type="entry name" value="CYCLOINULO-OLIGOSACCHARIDE FRUCTANOTRANSFERASE-RELATED"/>
    <property type="match status" value="1"/>
</dbReference>
<keyword evidence="3" id="KW-0349">Heme</keyword>
<feature type="domain" description="Cytochrome c" evidence="4">
    <location>
        <begin position="16"/>
        <end position="113"/>
    </location>
</feature>
<reference evidence="5 6" key="1">
    <citation type="submission" date="2019-02" db="EMBL/GenBank/DDBJ databases">
        <title>Deep-cultivation of Planctomycetes and their phenomic and genomic characterization uncovers novel biology.</title>
        <authorList>
            <person name="Wiegand S."/>
            <person name="Jogler M."/>
            <person name="Boedeker C."/>
            <person name="Pinto D."/>
            <person name="Vollmers J."/>
            <person name="Rivas-Marin E."/>
            <person name="Kohn T."/>
            <person name="Peeters S.H."/>
            <person name="Heuer A."/>
            <person name="Rast P."/>
            <person name="Oberbeckmann S."/>
            <person name="Bunk B."/>
            <person name="Jeske O."/>
            <person name="Meyerdierks A."/>
            <person name="Storesund J.E."/>
            <person name="Kallscheuer N."/>
            <person name="Luecker S."/>
            <person name="Lage O.M."/>
            <person name="Pohl T."/>
            <person name="Merkel B.J."/>
            <person name="Hornburger P."/>
            <person name="Mueller R.-W."/>
            <person name="Bruemmer F."/>
            <person name="Labrenz M."/>
            <person name="Spormann A.M."/>
            <person name="Op den Camp H."/>
            <person name="Overmann J."/>
            <person name="Amann R."/>
            <person name="Jetten M.S.M."/>
            <person name="Mascher T."/>
            <person name="Medema M.H."/>
            <person name="Devos D.P."/>
            <person name="Kaster A.-K."/>
            <person name="Ovreas L."/>
            <person name="Rohde M."/>
            <person name="Galperin M.Y."/>
            <person name="Jogler C."/>
        </authorList>
    </citation>
    <scope>NUCLEOTIDE SEQUENCE [LARGE SCALE GENOMIC DNA]</scope>
    <source>
        <strain evidence="5 6">Pan216</strain>
    </source>
</reference>
<name>A0A518BBC0_9BACT</name>
<evidence type="ECO:0000313" key="6">
    <source>
        <dbReference type="Proteomes" id="UP000317093"/>
    </source>
</evidence>
<keyword evidence="2 3" id="KW-0408">Iron</keyword>
<protein>
    <submittedName>
        <fullName evidence="5">Planctomycete cytochrome C</fullName>
    </submittedName>
</protein>
<dbReference type="InterPro" id="IPR009056">
    <property type="entry name" value="Cyt_c-like_dom"/>
</dbReference>
<organism evidence="5 6">
    <name type="scientific">Kolteria novifilia</name>
    <dbReference type="NCBI Taxonomy" id="2527975"/>
    <lineage>
        <taxon>Bacteria</taxon>
        <taxon>Pseudomonadati</taxon>
        <taxon>Planctomycetota</taxon>
        <taxon>Planctomycetia</taxon>
        <taxon>Kolteriales</taxon>
        <taxon>Kolteriaceae</taxon>
        <taxon>Kolteria</taxon>
    </lineage>
</organism>
<dbReference type="GO" id="GO:0046872">
    <property type="term" value="F:metal ion binding"/>
    <property type="evidence" value="ECO:0007669"/>
    <property type="project" value="UniProtKB-KW"/>
</dbReference>
<dbReference type="InterPro" id="IPR011444">
    <property type="entry name" value="DUF1549"/>
</dbReference>
<dbReference type="InterPro" id="IPR022655">
    <property type="entry name" value="DUF1553"/>
</dbReference>
<dbReference type="Pfam" id="PF07635">
    <property type="entry name" value="PSCyt1"/>
    <property type="match status" value="1"/>
</dbReference>
<keyword evidence="1 3" id="KW-0479">Metal-binding</keyword>
<dbReference type="Pfam" id="PF07587">
    <property type="entry name" value="PSD1"/>
    <property type="match status" value="1"/>
</dbReference>
<sequence>MTHAASIIFLLLGATPSEADRDRFFEERIAPILQRSCVSCHSSKQIAQASLELDTKKGVLAGGESGAAVVPGDRDESLLLAMVEGPDPLMPRDRPPLRPDEVDLLKEWIDRGAPWPEGLVLRDTHRKSLDWWSLQPLERPRLPALSPEDRGWARTPIDHFILAKLREKGLSPSPEADRLTLIRRLSFDLLGLPPSPEEVDRFLGDPDPAAYEKLVDRMLDSPHYGERWARHWLDVVRYGETHGYDKDKPRPNAWPFRDYVIRSLNEDKPYGRFVREQLAGDVIAPGDADGVIATGFLAAGPWDHIAHVEVGEGKVDGRIAKHLDRDEMVSTTFNVFMSATVGCAQCHHHKFDPIRMEDYYRLHAIFAGIDRADRPLGLAPTNKGRFHDIRRRLADLGGKRAASARKKATAEVAKLDREIAALRKEQSALFSGQFVYAAASDFARQGRFVPTRGKMRPIHLLHRGDIRSPGEVMSPGMPPLWEEAGEVEIDADADEGSRRLALARYLTDRDNPLTWRSIVNRVWLYHLGRGIVDSPNDFGRMGLEPTHPALLDWLAVEFRDKGESLKDLHRLIVTSSVYRQQCRHDPRAEDIDKSNTYFWRMNRRKLEAEEVRDAVLATAGKLDRTLYGPSFMDFVVEKPQHSPHYQYHLHDPDDPATHRRSIYRFVVRSQTQPFLTTLDCADPSQSVAKRDQTTTALQSLALLNNPFMECMSEHVARRVAAERSSPRGQIERAFRLALARASTDSEADALVAYANEHGLANACRVILNLNEFAFID</sequence>
<dbReference type="AlphaFoldDB" id="A0A518BBC0"/>
<dbReference type="InterPro" id="IPR011429">
    <property type="entry name" value="Cyt_c_Planctomycete-type"/>
</dbReference>
<gene>
    <name evidence="5" type="ORF">Pan216_51740</name>
</gene>
<dbReference type="EMBL" id="CP036279">
    <property type="protein sequence ID" value="QDU64285.1"/>
    <property type="molecule type" value="Genomic_DNA"/>
</dbReference>
<dbReference type="RefSeq" id="WP_145262380.1">
    <property type="nucleotide sequence ID" value="NZ_CP036279.1"/>
</dbReference>
<dbReference type="KEGG" id="knv:Pan216_51740"/>
<dbReference type="GO" id="GO:0009055">
    <property type="term" value="F:electron transfer activity"/>
    <property type="evidence" value="ECO:0007669"/>
    <property type="project" value="InterPro"/>
</dbReference>
<evidence type="ECO:0000259" key="4">
    <source>
        <dbReference type="PROSITE" id="PS51007"/>
    </source>
</evidence>
<evidence type="ECO:0000256" key="3">
    <source>
        <dbReference type="PROSITE-ProRule" id="PRU00433"/>
    </source>
</evidence>
<keyword evidence="6" id="KW-1185">Reference proteome</keyword>
<dbReference type="GO" id="GO:0020037">
    <property type="term" value="F:heme binding"/>
    <property type="evidence" value="ECO:0007669"/>
    <property type="project" value="InterPro"/>
</dbReference>
<dbReference type="PROSITE" id="PS51007">
    <property type="entry name" value="CYTC"/>
    <property type="match status" value="1"/>
</dbReference>
<accession>A0A518BBC0</accession>
<dbReference type="PANTHER" id="PTHR35889:SF3">
    <property type="entry name" value="F-BOX DOMAIN-CONTAINING PROTEIN"/>
    <property type="match status" value="1"/>
</dbReference>
<evidence type="ECO:0000313" key="5">
    <source>
        <dbReference type="EMBL" id="QDU64285.1"/>
    </source>
</evidence>
<evidence type="ECO:0000256" key="1">
    <source>
        <dbReference type="ARBA" id="ARBA00022723"/>
    </source>
</evidence>
<evidence type="ECO:0000256" key="2">
    <source>
        <dbReference type="ARBA" id="ARBA00023004"/>
    </source>
</evidence>
<proteinExistence type="predicted"/>